<organism evidence="1">
    <name type="scientific">uncultured bacterium</name>
    <name type="common">gcode 4</name>
    <dbReference type="NCBI Taxonomy" id="1234023"/>
    <lineage>
        <taxon>Bacteria</taxon>
        <taxon>environmental samples</taxon>
    </lineage>
</organism>
<sequence>MLGMIDIRYWKNLISNEILWSIATREMWKLQKDFSESVTISIFDSVES</sequence>
<proteinExistence type="predicted"/>
<dbReference type="AlphaFoldDB" id="K2GW55"/>
<name>K2GW55_9BACT</name>
<reference evidence="1" key="1">
    <citation type="journal article" date="2012" name="Science">
        <title>Fermentation, hydrogen, and sulfur metabolism in multiple uncultivated bacterial phyla.</title>
        <authorList>
            <person name="Wrighton K.C."/>
            <person name="Thomas B.C."/>
            <person name="Sharon I."/>
            <person name="Miller C.S."/>
            <person name="Castelle C.J."/>
            <person name="VerBerkmoes N.C."/>
            <person name="Wilkins M.J."/>
            <person name="Hettich R.L."/>
            <person name="Lipton M.S."/>
            <person name="Williams K.H."/>
            <person name="Long P.E."/>
            <person name="Banfield J.F."/>
        </authorList>
    </citation>
    <scope>NUCLEOTIDE SEQUENCE [LARGE SCALE GENOMIC DNA]</scope>
</reference>
<protein>
    <submittedName>
        <fullName evidence="1">Uncharacterized protein</fullName>
    </submittedName>
</protein>
<gene>
    <name evidence="1" type="ORF">ACD_3C00191G0001</name>
</gene>
<accession>K2GW55</accession>
<comment type="caution">
    <text evidence="1">The sequence shown here is derived from an EMBL/GenBank/DDBJ whole genome shotgun (WGS) entry which is preliminary data.</text>
</comment>
<dbReference type="EMBL" id="AMFJ01000465">
    <property type="protein sequence ID" value="EKE27570.1"/>
    <property type="molecule type" value="Genomic_DNA"/>
</dbReference>
<evidence type="ECO:0000313" key="1">
    <source>
        <dbReference type="EMBL" id="EKE27570.1"/>
    </source>
</evidence>